<organism evidence="1 2">
    <name type="scientific">Anaerosacchariphilus hominis</name>
    <dbReference type="NCBI Taxonomy" id="2763017"/>
    <lineage>
        <taxon>Bacteria</taxon>
        <taxon>Bacillati</taxon>
        <taxon>Bacillota</taxon>
        <taxon>Clostridia</taxon>
        <taxon>Lachnospirales</taxon>
        <taxon>Lachnospiraceae</taxon>
        <taxon>Anaerosacchariphilus</taxon>
    </lineage>
</organism>
<sequence length="415" mass="46421">MEYQEVKCRNCGSPMRVPDTANRIRCPYCDTEYILKSHNNQKNSVHIINYGGRGALFQSYLPSGWDYRVFDDIDSVSTLATVCKGLQVFPQDMSAQLLFYPFAFYRDSSPRASIFFSLGIPGLASGGEYQLDPMSMACNCQWLDLPQYARRRIIGIVSRLLPGSLSEPEIYPVSGEALQPKALLFQQTASRKLQKQTNVFPGKFAFRISAGGQLYEGFFATILARVPKNPNASSGDRITDFLKKGTAFMGAMYGIGGPDTSNWGRAFDALILSHSSGSAASSCEAVFDRFLKELKYGPLYFALQEEELQRVRQVQLQGAMTRQQNAIRASQNLSRTLSETSDIVNQACQDHSRQMDHIYAHSTDGIRGVENYRDSYGNTYQADVRYDHIYKNGDTFVGSADGSLKLGPDWEELKK</sequence>
<dbReference type="AlphaFoldDB" id="A0A923LCU8"/>
<dbReference type="Gene3D" id="2.20.28.30">
    <property type="entry name" value="RNA polymerase ii, chain L"/>
    <property type="match status" value="1"/>
</dbReference>
<accession>A0A923LCU8</accession>
<proteinExistence type="predicted"/>
<comment type="caution">
    <text evidence="1">The sequence shown here is derived from an EMBL/GenBank/DDBJ whole genome shotgun (WGS) entry which is preliminary data.</text>
</comment>
<name>A0A923LCU8_9FIRM</name>
<evidence type="ECO:0000313" key="2">
    <source>
        <dbReference type="Proteomes" id="UP000649345"/>
    </source>
</evidence>
<reference evidence="1" key="1">
    <citation type="submission" date="2020-08" db="EMBL/GenBank/DDBJ databases">
        <title>Genome public.</title>
        <authorList>
            <person name="Liu C."/>
            <person name="Sun Q."/>
        </authorList>
    </citation>
    <scope>NUCLEOTIDE SEQUENCE</scope>
    <source>
        <strain evidence="1">NSJ-68</strain>
    </source>
</reference>
<gene>
    <name evidence="1" type="ORF">H8S44_09480</name>
</gene>
<dbReference type="EMBL" id="JACOOR010000005">
    <property type="protein sequence ID" value="MBC5660001.1"/>
    <property type="molecule type" value="Genomic_DNA"/>
</dbReference>
<protein>
    <submittedName>
        <fullName evidence="1">Zinc ribbon domain-containing protein</fullName>
    </submittedName>
</protein>
<dbReference type="RefSeq" id="WP_186873453.1">
    <property type="nucleotide sequence ID" value="NZ_JACOOR010000005.1"/>
</dbReference>
<evidence type="ECO:0000313" key="1">
    <source>
        <dbReference type="EMBL" id="MBC5660001.1"/>
    </source>
</evidence>
<keyword evidence="2" id="KW-1185">Reference proteome</keyword>
<dbReference type="Proteomes" id="UP000649345">
    <property type="component" value="Unassembled WGS sequence"/>
</dbReference>